<keyword evidence="8" id="KW-1185">Reference proteome</keyword>
<dbReference type="Gene3D" id="1.20.1080.10">
    <property type="entry name" value="Glycerol uptake facilitator protein"/>
    <property type="match status" value="1"/>
</dbReference>
<dbReference type="GO" id="GO:0015499">
    <property type="term" value="F:formate transmembrane transporter activity"/>
    <property type="evidence" value="ECO:0007669"/>
    <property type="project" value="TreeGrafter"/>
</dbReference>
<dbReference type="STRING" id="560819.SAMN05428998_107133"/>
<evidence type="ECO:0000256" key="2">
    <source>
        <dbReference type="ARBA" id="ARBA00022692"/>
    </source>
</evidence>
<keyword evidence="2 6" id="KW-0812">Transmembrane</keyword>
<keyword evidence="3 6" id="KW-1133">Transmembrane helix</keyword>
<evidence type="ECO:0000256" key="6">
    <source>
        <dbReference type="SAM" id="Phobius"/>
    </source>
</evidence>
<comment type="subcellular location">
    <subcellularLocation>
        <location evidence="1">Membrane</location>
        <topology evidence="1">Multi-pass membrane protein</topology>
    </subcellularLocation>
</comment>
<feature type="transmembrane region" description="Helical" evidence="6">
    <location>
        <begin position="211"/>
        <end position="231"/>
    </location>
</feature>
<dbReference type="PANTHER" id="PTHR30520">
    <property type="entry name" value="FORMATE TRANSPORTER-RELATED"/>
    <property type="match status" value="1"/>
</dbReference>
<proteinExistence type="predicted"/>
<feature type="transmembrane region" description="Helical" evidence="6">
    <location>
        <begin position="251"/>
        <end position="275"/>
    </location>
</feature>
<reference evidence="7 8" key="1">
    <citation type="submission" date="2017-04" db="EMBL/GenBank/DDBJ databases">
        <authorList>
            <person name="Afonso C.L."/>
            <person name="Miller P.J."/>
            <person name="Scott M.A."/>
            <person name="Spackman E."/>
            <person name="Goraichik I."/>
            <person name="Dimitrov K.M."/>
            <person name="Suarez D.L."/>
            <person name="Swayne D.E."/>
        </authorList>
    </citation>
    <scope>NUCLEOTIDE SEQUENCE [LARGE SCALE GENOMIC DNA]</scope>
    <source>
        <strain evidence="7 8">USBA 355</strain>
    </source>
</reference>
<dbReference type="PANTHER" id="PTHR30520:SF2">
    <property type="entry name" value="INNER MEMBRANE PROTEIN YFDC"/>
    <property type="match status" value="1"/>
</dbReference>
<feature type="transmembrane region" description="Helical" evidence="6">
    <location>
        <begin position="94"/>
        <end position="123"/>
    </location>
</feature>
<evidence type="ECO:0000256" key="5">
    <source>
        <dbReference type="SAM" id="MobiDB-lite"/>
    </source>
</evidence>
<accession>A0A1Y6BPG7</accession>
<feature type="transmembrane region" description="Helical" evidence="6">
    <location>
        <begin position="185"/>
        <end position="204"/>
    </location>
</feature>
<feature type="transmembrane region" description="Helical" evidence="6">
    <location>
        <begin position="57"/>
        <end position="82"/>
    </location>
</feature>
<dbReference type="InterPro" id="IPR023271">
    <property type="entry name" value="Aquaporin-like"/>
</dbReference>
<gene>
    <name evidence="7" type="ORF">SAMN05428998_107133</name>
</gene>
<evidence type="ECO:0000313" key="8">
    <source>
        <dbReference type="Proteomes" id="UP000192917"/>
    </source>
</evidence>
<dbReference type="InterPro" id="IPR000292">
    <property type="entry name" value="For/NO2_transpt"/>
</dbReference>
<dbReference type="GO" id="GO:0005886">
    <property type="term" value="C:plasma membrane"/>
    <property type="evidence" value="ECO:0007669"/>
    <property type="project" value="TreeGrafter"/>
</dbReference>
<dbReference type="AlphaFoldDB" id="A0A1Y6BPG7"/>
<feature type="region of interest" description="Disordered" evidence="5">
    <location>
        <begin position="1"/>
        <end position="24"/>
    </location>
</feature>
<evidence type="ECO:0000313" key="7">
    <source>
        <dbReference type="EMBL" id="SMF21806.1"/>
    </source>
</evidence>
<dbReference type="Proteomes" id="UP000192917">
    <property type="component" value="Unassembled WGS sequence"/>
</dbReference>
<keyword evidence="4 6" id="KW-0472">Membrane</keyword>
<evidence type="ECO:0000256" key="3">
    <source>
        <dbReference type="ARBA" id="ARBA00022989"/>
    </source>
</evidence>
<feature type="transmembrane region" description="Helical" evidence="6">
    <location>
        <begin position="135"/>
        <end position="157"/>
    </location>
</feature>
<dbReference type="RefSeq" id="WP_085122831.1">
    <property type="nucleotide sequence ID" value="NZ_FWZX01000007.1"/>
</dbReference>
<evidence type="ECO:0000256" key="1">
    <source>
        <dbReference type="ARBA" id="ARBA00004141"/>
    </source>
</evidence>
<name>A0A1Y6BPG7_9PROT</name>
<sequence>MSDEKRAEQKLDQKDRRKLDEKEESAVEERVSLRAPLVYEIISRDGEEELIRPMASLWWSGVAAGICLSTSVFVESFLHYYLPDRPWRPLAESLGYSFGFLLVILGGLQLFTENTITVILPLLARPTRRNLVAVLRLWAVVLLANLVGTLLSAALAVHGGIATDAQLGAALDLARHYVEYTPLEMLLRGVPAGFLIAALVWMLPSSRGSEFWVITTVTYVIALGGLTHVIAGSTEVFLLTLTGELGVPGTLFGVILPTLVGNIVGGTVLFSLLAYGQVSSEI</sequence>
<protein>
    <submittedName>
        <fullName evidence="7">Formate/nitrite transporter FocA, FNT family</fullName>
    </submittedName>
</protein>
<evidence type="ECO:0000256" key="4">
    <source>
        <dbReference type="ARBA" id="ARBA00023136"/>
    </source>
</evidence>
<organism evidence="7 8">
    <name type="scientific">Tistlia consotensis USBA 355</name>
    <dbReference type="NCBI Taxonomy" id="560819"/>
    <lineage>
        <taxon>Bacteria</taxon>
        <taxon>Pseudomonadati</taxon>
        <taxon>Pseudomonadota</taxon>
        <taxon>Alphaproteobacteria</taxon>
        <taxon>Rhodospirillales</taxon>
        <taxon>Rhodovibrionaceae</taxon>
        <taxon>Tistlia</taxon>
    </lineage>
</organism>
<dbReference type="Pfam" id="PF01226">
    <property type="entry name" value="Form_Nir_trans"/>
    <property type="match status" value="1"/>
</dbReference>
<dbReference type="EMBL" id="FWZX01000007">
    <property type="protein sequence ID" value="SMF21806.1"/>
    <property type="molecule type" value="Genomic_DNA"/>
</dbReference>